<accession>A0A670K2F9</accession>
<dbReference type="InterPro" id="IPR013783">
    <property type="entry name" value="Ig-like_fold"/>
</dbReference>
<dbReference type="PROSITE" id="PS50835">
    <property type="entry name" value="IG_LIKE"/>
    <property type="match status" value="1"/>
</dbReference>
<dbReference type="InterPro" id="IPR036179">
    <property type="entry name" value="Ig-like_dom_sf"/>
</dbReference>
<dbReference type="Gene3D" id="2.60.40.10">
    <property type="entry name" value="Immunoglobulins"/>
    <property type="match status" value="1"/>
</dbReference>
<dbReference type="Ensembl" id="ENSPMRT00000030911.1">
    <property type="protein sequence ID" value="ENSPMRP00000029142.1"/>
    <property type="gene ID" value="ENSPMRG00000018837.1"/>
</dbReference>
<dbReference type="InterPro" id="IPR050150">
    <property type="entry name" value="IgV_Light_Chain"/>
</dbReference>
<dbReference type="PANTHER" id="PTHR23267">
    <property type="entry name" value="IMMUNOGLOBULIN LIGHT CHAIN"/>
    <property type="match status" value="1"/>
</dbReference>
<dbReference type="Proteomes" id="UP000472272">
    <property type="component" value="Chromosome 16"/>
</dbReference>
<dbReference type="InterPro" id="IPR003599">
    <property type="entry name" value="Ig_sub"/>
</dbReference>
<dbReference type="SUPFAM" id="SSF48726">
    <property type="entry name" value="Immunoglobulin"/>
    <property type="match status" value="1"/>
</dbReference>
<dbReference type="GeneTree" id="ENSGT00940000154179"/>
<reference evidence="3 4" key="1">
    <citation type="journal article" date="2019" name="Proc. Natl. Acad. Sci. U.S.A.">
        <title>Regulatory changes in pterin and carotenoid genes underlie balanced color polymorphisms in the wall lizard.</title>
        <authorList>
            <person name="Andrade P."/>
            <person name="Pinho C."/>
            <person name="Perez I de Lanuza G."/>
            <person name="Afonso S."/>
            <person name="Brejcha J."/>
            <person name="Rubin C.J."/>
            <person name="Wallerman O."/>
            <person name="Pereira P."/>
            <person name="Sabatino S.J."/>
            <person name="Bellati A."/>
            <person name="Pellitteri-Rosa D."/>
            <person name="Bosakova Z."/>
            <person name="Bunikis I."/>
            <person name="Carretero M.A."/>
            <person name="Feiner N."/>
            <person name="Marsik P."/>
            <person name="Pauperio F."/>
            <person name="Salvi D."/>
            <person name="Soler L."/>
            <person name="While G.M."/>
            <person name="Uller T."/>
            <person name="Font E."/>
            <person name="Andersson L."/>
            <person name="Carneiro M."/>
        </authorList>
    </citation>
    <scope>NUCLEOTIDE SEQUENCE</scope>
</reference>
<sequence length="118" mass="13066">MAWTLCFLALLSCFSGVISQNTLIQPPSQSVSPGETIKLSCTASSSRSYIYWYQQRPGQAPRYVHRNGGSRGEGIPDRFTASLSGNMGYLIITNIQGEDEAVYYCAAWFSNELHCDQV</sequence>
<keyword evidence="1" id="KW-0732">Signal</keyword>
<dbReference type="AlphaFoldDB" id="A0A670K2F9"/>
<organism evidence="3 4">
    <name type="scientific">Podarcis muralis</name>
    <name type="common">Wall lizard</name>
    <name type="synonym">Lacerta muralis</name>
    <dbReference type="NCBI Taxonomy" id="64176"/>
    <lineage>
        <taxon>Eukaryota</taxon>
        <taxon>Metazoa</taxon>
        <taxon>Chordata</taxon>
        <taxon>Craniata</taxon>
        <taxon>Vertebrata</taxon>
        <taxon>Euteleostomi</taxon>
        <taxon>Lepidosauria</taxon>
        <taxon>Squamata</taxon>
        <taxon>Bifurcata</taxon>
        <taxon>Unidentata</taxon>
        <taxon>Episquamata</taxon>
        <taxon>Laterata</taxon>
        <taxon>Lacertibaenia</taxon>
        <taxon>Lacertidae</taxon>
        <taxon>Podarcis</taxon>
    </lineage>
</organism>
<feature type="chain" id="PRO_5025672786" description="Ig-like domain-containing protein" evidence="1">
    <location>
        <begin position="20"/>
        <end position="118"/>
    </location>
</feature>
<dbReference type="InterPro" id="IPR013106">
    <property type="entry name" value="Ig_V-set"/>
</dbReference>
<evidence type="ECO:0000259" key="2">
    <source>
        <dbReference type="PROSITE" id="PS50835"/>
    </source>
</evidence>
<evidence type="ECO:0000313" key="3">
    <source>
        <dbReference type="Ensembl" id="ENSPMRP00000029142.1"/>
    </source>
</evidence>
<keyword evidence="4" id="KW-1185">Reference proteome</keyword>
<dbReference type="OMA" id="YCQTWTT"/>
<reference evidence="3" key="3">
    <citation type="submission" date="2025-09" db="UniProtKB">
        <authorList>
            <consortium name="Ensembl"/>
        </authorList>
    </citation>
    <scope>IDENTIFICATION</scope>
</reference>
<dbReference type="InterPro" id="IPR007110">
    <property type="entry name" value="Ig-like_dom"/>
</dbReference>
<proteinExistence type="predicted"/>
<feature type="signal peptide" evidence="1">
    <location>
        <begin position="1"/>
        <end position="19"/>
    </location>
</feature>
<dbReference type="Pfam" id="PF07686">
    <property type="entry name" value="V-set"/>
    <property type="match status" value="1"/>
</dbReference>
<reference evidence="3" key="2">
    <citation type="submission" date="2025-08" db="UniProtKB">
        <authorList>
            <consortium name="Ensembl"/>
        </authorList>
    </citation>
    <scope>IDENTIFICATION</scope>
</reference>
<dbReference type="SMART" id="SM00409">
    <property type="entry name" value="IG"/>
    <property type="match status" value="1"/>
</dbReference>
<feature type="domain" description="Ig-like" evidence="2">
    <location>
        <begin position="20"/>
        <end position="107"/>
    </location>
</feature>
<name>A0A670K2F9_PODMU</name>
<protein>
    <recommendedName>
        <fullName evidence="2">Ig-like domain-containing protein</fullName>
    </recommendedName>
</protein>
<evidence type="ECO:0000256" key="1">
    <source>
        <dbReference type="SAM" id="SignalP"/>
    </source>
</evidence>
<dbReference type="SMART" id="SM00406">
    <property type="entry name" value="IGv"/>
    <property type="match status" value="1"/>
</dbReference>
<evidence type="ECO:0000313" key="4">
    <source>
        <dbReference type="Proteomes" id="UP000472272"/>
    </source>
</evidence>